<dbReference type="GO" id="GO:0000387">
    <property type="term" value="P:spliceosomal snRNP assembly"/>
    <property type="evidence" value="ECO:0007669"/>
    <property type="project" value="InterPro"/>
</dbReference>
<dbReference type="PANTHER" id="PTHR16238:SF7">
    <property type="entry name" value="GEM-ASSOCIATED PROTEIN 8"/>
    <property type="match status" value="1"/>
</dbReference>
<dbReference type="PANTHER" id="PTHR16238">
    <property type="entry name" value="GEM-ASSOCIATED PROTEIN 8"/>
    <property type="match status" value="1"/>
</dbReference>
<feature type="region of interest" description="Disordered" evidence="1">
    <location>
        <begin position="112"/>
        <end position="148"/>
    </location>
</feature>
<evidence type="ECO:0000313" key="3">
    <source>
        <dbReference type="Proteomes" id="UP001208570"/>
    </source>
</evidence>
<reference evidence="2" key="1">
    <citation type="journal article" date="2023" name="Mol. Biol. Evol.">
        <title>Third-Generation Sequencing Reveals the Adaptive Role of the Epigenome in Three Deep-Sea Polychaetes.</title>
        <authorList>
            <person name="Perez M."/>
            <person name="Aroh O."/>
            <person name="Sun Y."/>
            <person name="Lan Y."/>
            <person name="Juniper S.K."/>
            <person name="Young C.R."/>
            <person name="Angers B."/>
            <person name="Qian P.Y."/>
        </authorList>
    </citation>
    <scope>NUCLEOTIDE SEQUENCE</scope>
    <source>
        <strain evidence="2">P08H-3</strain>
    </source>
</reference>
<dbReference type="Pfam" id="PF15348">
    <property type="entry name" value="GEMIN8"/>
    <property type="match status" value="1"/>
</dbReference>
<dbReference type="GO" id="GO:0032797">
    <property type="term" value="C:SMN complex"/>
    <property type="evidence" value="ECO:0007669"/>
    <property type="project" value="InterPro"/>
</dbReference>
<proteinExistence type="predicted"/>
<accession>A0AAD9IVH4</accession>
<keyword evidence="3" id="KW-1185">Reference proteome</keyword>
<dbReference type="InterPro" id="IPR034754">
    <property type="entry name" value="GEMIN8"/>
</dbReference>
<name>A0AAD9IVH4_9ANNE</name>
<feature type="compositionally biased region" description="Basic and acidic residues" evidence="1">
    <location>
        <begin position="131"/>
        <end position="141"/>
    </location>
</feature>
<dbReference type="EMBL" id="JAODUP010001113">
    <property type="protein sequence ID" value="KAK2141366.1"/>
    <property type="molecule type" value="Genomic_DNA"/>
</dbReference>
<organism evidence="2 3">
    <name type="scientific">Paralvinella palmiformis</name>
    <dbReference type="NCBI Taxonomy" id="53620"/>
    <lineage>
        <taxon>Eukaryota</taxon>
        <taxon>Metazoa</taxon>
        <taxon>Spiralia</taxon>
        <taxon>Lophotrochozoa</taxon>
        <taxon>Annelida</taxon>
        <taxon>Polychaeta</taxon>
        <taxon>Sedentaria</taxon>
        <taxon>Canalipalpata</taxon>
        <taxon>Terebellida</taxon>
        <taxon>Terebelliformia</taxon>
        <taxon>Alvinellidae</taxon>
        <taxon>Paralvinella</taxon>
    </lineage>
</organism>
<comment type="caution">
    <text evidence="2">The sequence shown here is derived from an EMBL/GenBank/DDBJ whole genome shotgun (WGS) entry which is preliminary data.</text>
</comment>
<evidence type="ECO:0000256" key="1">
    <source>
        <dbReference type="SAM" id="MobiDB-lite"/>
    </source>
</evidence>
<evidence type="ECO:0000313" key="2">
    <source>
        <dbReference type="EMBL" id="KAK2141366.1"/>
    </source>
</evidence>
<sequence>MMDVNCCVEAACQTDNDVFTSSMKQGSNTLWYKDKRYERYWNHRRRVTKWFHTAVDYHRKEQCREYYRKMAKYHTAMANWMRQMESYYTDWYNTWVRHQQVLSHQSGCRPVMTVHSGSRNRLKRRGSKQWHQSDKRQRRNAEQLSQSRLISEHEQFKMEITPDMLDFFLHSAKHKKERDAKKKEQKASEDERIDIGDVNVGKNKATVMPPSDRPGFRRTTEMRLLYGKGAAMIHGMETAMQLNYDRNCDLQQPKLWPQLPITIKFT</sequence>
<dbReference type="Proteomes" id="UP001208570">
    <property type="component" value="Unassembled WGS sequence"/>
</dbReference>
<protein>
    <submittedName>
        <fullName evidence="2">Uncharacterized protein</fullName>
    </submittedName>
</protein>
<dbReference type="AlphaFoldDB" id="A0AAD9IVH4"/>
<feature type="compositionally biased region" description="Basic residues" evidence="1">
    <location>
        <begin position="118"/>
        <end position="128"/>
    </location>
</feature>
<gene>
    <name evidence="2" type="ORF">LSH36_1111g01050</name>
</gene>